<gene>
    <name evidence="2" type="ORF">X777_04187</name>
</gene>
<dbReference type="Gene3D" id="3.40.1440.10">
    <property type="entry name" value="GIY-YIG endonuclease"/>
    <property type="match status" value="1"/>
</dbReference>
<feature type="domain" description="GIY-YIG" evidence="1">
    <location>
        <begin position="1"/>
        <end position="79"/>
    </location>
</feature>
<dbReference type="InterPro" id="IPR000305">
    <property type="entry name" value="GIY-YIG_endonuc"/>
</dbReference>
<dbReference type="EMBL" id="KK107194">
    <property type="protein sequence ID" value="EZA55678.1"/>
    <property type="molecule type" value="Genomic_DNA"/>
</dbReference>
<organism evidence="2 3">
    <name type="scientific">Ooceraea biroi</name>
    <name type="common">Clonal raider ant</name>
    <name type="synonym">Cerapachys biroi</name>
    <dbReference type="NCBI Taxonomy" id="2015173"/>
    <lineage>
        <taxon>Eukaryota</taxon>
        <taxon>Metazoa</taxon>
        <taxon>Ecdysozoa</taxon>
        <taxon>Arthropoda</taxon>
        <taxon>Hexapoda</taxon>
        <taxon>Insecta</taxon>
        <taxon>Pterygota</taxon>
        <taxon>Neoptera</taxon>
        <taxon>Endopterygota</taxon>
        <taxon>Hymenoptera</taxon>
        <taxon>Apocrita</taxon>
        <taxon>Aculeata</taxon>
        <taxon>Formicoidea</taxon>
        <taxon>Formicidae</taxon>
        <taxon>Dorylinae</taxon>
        <taxon>Ooceraea</taxon>
    </lineage>
</organism>
<dbReference type="Proteomes" id="UP000053097">
    <property type="component" value="Unassembled WGS sequence"/>
</dbReference>
<evidence type="ECO:0000313" key="2">
    <source>
        <dbReference type="EMBL" id="EZA55678.1"/>
    </source>
</evidence>
<evidence type="ECO:0000259" key="1">
    <source>
        <dbReference type="PROSITE" id="PS50164"/>
    </source>
</evidence>
<dbReference type="Pfam" id="PF01541">
    <property type="entry name" value="GIY-YIG"/>
    <property type="match status" value="1"/>
</dbReference>
<keyword evidence="3" id="KW-1185">Reference proteome</keyword>
<dbReference type="PROSITE" id="PS50164">
    <property type="entry name" value="GIY_YIG"/>
    <property type="match status" value="1"/>
</dbReference>
<dbReference type="SUPFAM" id="SSF82771">
    <property type="entry name" value="GIY-YIG endonuclease"/>
    <property type="match status" value="1"/>
</dbReference>
<evidence type="ECO:0000313" key="3">
    <source>
        <dbReference type="Proteomes" id="UP000053097"/>
    </source>
</evidence>
<name>A0A026WI90_OOCBI</name>
<dbReference type="InterPro" id="IPR035901">
    <property type="entry name" value="GIY-YIG_endonuc_sf"/>
</dbReference>
<dbReference type="AlphaFoldDB" id="A0A026WI90"/>
<protein>
    <recommendedName>
        <fullName evidence="1">GIY-YIG domain-containing protein</fullName>
    </recommendedName>
</protein>
<dbReference type="CDD" id="cd10442">
    <property type="entry name" value="GIY-YIG_PLEs"/>
    <property type="match status" value="1"/>
</dbReference>
<reference evidence="2 3" key="1">
    <citation type="journal article" date="2014" name="Curr. Biol.">
        <title>The genome of the clonal raider ant Cerapachys biroi.</title>
        <authorList>
            <person name="Oxley P.R."/>
            <person name="Ji L."/>
            <person name="Fetter-Pruneda I."/>
            <person name="McKenzie S.K."/>
            <person name="Li C."/>
            <person name="Hu H."/>
            <person name="Zhang G."/>
            <person name="Kronauer D.J."/>
        </authorList>
    </citation>
    <scope>NUCLEOTIDE SEQUENCE [LARGE SCALE GENOMIC DNA]</scope>
</reference>
<sequence>MVYKISCNGCDASYVGQTKRRFNTRINEHKNDIKKRSRTPSVISDHRFTFDHDFEWNDVKIIDIESSYKKRLISEMVNIKK</sequence>
<dbReference type="OMA" id="NTRINEH"/>
<proteinExistence type="predicted"/>
<accession>A0A026WI90</accession>